<dbReference type="InterPro" id="IPR006657">
    <property type="entry name" value="MoPterin_dinucl-bd_dom"/>
</dbReference>
<evidence type="ECO:0000256" key="2">
    <source>
        <dbReference type="ARBA" id="ARBA00010312"/>
    </source>
</evidence>
<evidence type="ECO:0000313" key="9">
    <source>
        <dbReference type="EMBL" id="KRR10656.1"/>
    </source>
</evidence>
<dbReference type="Gene3D" id="2.40.40.20">
    <property type="match status" value="1"/>
</dbReference>
<evidence type="ECO:0000256" key="4">
    <source>
        <dbReference type="ARBA" id="ARBA00022723"/>
    </source>
</evidence>
<dbReference type="Gene3D" id="3.40.228.10">
    <property type="entry name" value="Dimethylsulfoxide Reductase, domain 2"/>
    <property type="match status" value="1"/>
</dbReference>
<dbReference type="InterPro" id="IPR006656">
    <property type="entry name" value="Mopterin_OxRdtase"/>
</dbReference>
<feature type="domain" description="Molybdopterin dinucleotide-binding" evidence="7">
    <location>
        <begin position="622"/>
        <end position="737"/>
    </location>
</feature>
<dbReference type="CDD" id="cd02769">
    <property type="entry name" value="MopB_DMSOR-BSOR-TMAOR"/>
    <property type="match status" value="1"/>
</dbReference>
<evidence type="ECO:0000256" key="1">
    <source>
        <dbReference type="ARBA" id="ARBA00001942"/>
    </source>
</evidence>
<organism evidence="9 10">
    <name type="scientific">Bradyrhizobium jicamae</name>
    <dbReference type="NCBI Taxonomy" id="280332"/>
    <lineage>
        <taxon>Bacteria</taxon>
        <taxon>Pseudomonadati</taxon>
        <taxon>Pseudomonadota</taxon>
        <taxon>Alphaproteobacteria</taxon>
        <taxon>Hyphomicrobiales</taxon>
        <taxon>Nitrobacteraceae</taxon>
        <taxon>Bradyrhizobium</taxon>
    </lineage>
</organism>
<proteinExistence type="inferred from homology"/>
<dbReference type="GO" id="GO:0009055">
    <property type="term" value="F:electron transfer activity"/>
    <property type="evidence" value="ECO:0007669"/>
    <property type="project" value="TreeGrafter"/>
</dbReference>
<dbReference type="Pfam" id="PF00384">
    <property type="entry name" value="Molybdopterin"/>
    <property type="match status" value="1"/>
</dbReference>
<evidence type="ECO:0000313" key="10">
    <source>
        <dbReference type="Proteomes" id="UP000050863"/>
    </source>
</evidence>
<dbReference type="InterPro" id="IPR041460">
    <property type="entry name" value="Molybdopterin_N"/>
</dbReference>
<keyword evidence="3" id="KW-0500">Molybdenum</keyword>
<feature type="domain" description="Molybdopterin oxidoreductase N-terminal" evidence="8">
    <location>
        <begin position="11"/>
        <end position="47"/>
    </location>
</feature>
<keyword evidence="10" id="KW-1185">Reference proteome</keyword>
<accession>A0A0R3M0I1</accession>
<evidence type="ECO:0000256" key="5">
    <source>
        <dbReference type="ARBA" id="ARBA00023002"/>
    </source>
</evidence>
<evidence type="ECO:0000259" key="6">
    <source>
        <dbReference type="Pfam" id="PF00384"/>
    </source>
</evidence>
<dbReference type="Proteomes" id="UP000050863">
    <property type="component" value="Unassembled WGS sequence"/>
</dbReference>
<dbReference type="GO" id="GO:0030288">
    <property type="term" value="C:outer membrane-bounded periplasmic space"/>
    <property type="evidence" value="ECO:0007669"/>
    <property type="project" value="TreeGrafter"/>
</dbReference>
<gene>
    <name evidence="9" type="ORF">CQ12_19510</name>
</gene>
<keyword evidence="5" id="KW-0560">Oxidoreductase</keyword>
<dbReference type="OrthoDB" id="9759518at2"/>
<dbReference type="STRING" id="280332.CQ12_19510"/>
<comment type="caution">
    <text evidence="9">The sequence shown here is derived from an EMBL/GenBank/DDBJ whole genome shotgun (WGS) entry which is preliminary data.</text>
</comment>
<feature type="domain" description="Molybdopterin oxidoreductase" evidence="6">
    <location>
        <begin position="54"/>
        <end position="509"/>
    </location>
</feature>
<sequence>MDQAADDWAPHSAHWGAFSARWNGETLDVTPYEGDPAPSPILQNFTTAMRHKARILRPMVRKAWLDRSARTERTFDQEFVECSWDRVLDLLASELSRVKAEHGAAAVFGGSYGWSSAGRFHHAQSQVHRFLNMAFGGYVRSVNSYSAGASAVILPHVMGGYEAVSRHNVTWDQIAEHSDVVLAFGGMALKNSHVASGGISRHIERDAMATAARRGAAFYCISPLRDDMPADANARWLPIKVGTDVALMLALAHTLLTEDLCDKAFIERYCTGFENFERYLRGRDDGTPKDAAWAADITGISSGTIIDLARRLPRGRTLIAVSHSLQRAQYGEQPVWMGAVLAAMLGQIGLPGGGYNYALGALGHTGRRINAVPIPTLSQGKNGVSEFIPVARVSDMLLNPGEPFEYNGRSMHYPDIKLVYWAGGNPFHHHQDINRMRQAFNAPQTIVVHESAWTPMAKFADIVLPATMTLERDDIGAAGTDPRLVAMRRAVDPIGEARDDFDIFAGLARKLGVEQAFTEGRDSRQWLAHLYEPTRKALVEAGWDAPDFDEFWRRGELALPSAPDDGGFLRAFRNDPAANRLSTPSGKIEIYSKAIASFGYDDCPPHPAWLPSTEPPSARHPLTLIANQPATRLHSQLDFGAYSQSSKVAGREVVRLHPDDAKRRGVANGDIVRLFNDRGACLAAAAVTDDVMPGVIQLSTGAWYDPERGATEQPLCVHGNPNVLTRDIGTSRLAQGCCGQVTVVECEKYEGALPSIRAFDPPGQR</sequence>
<dbReference type="Pfam" id="PF18364">
    <property type="entry name" value="Molybdopterin_N"/>
    <property type="match status" value="1"/>
</dbReference>
<dbReference type="InterPro" id="IPR009010">
    <property type="entry name" value="Asp_de-COase-like_dom_sf"/>
</dbReference>
<dbReference type="RefSeq" id="WP_057834951.1">
    <property type="nucleotide sequence ID" value="NZ_LLXZ01000057.1"/>
</dbReference>
<keyword evidence="4" id="KW-0479">Metal-binding</keyword>
<protein>
    <submittedName>
        <fullName evidence="9">Biotin transporter BioY</fullName>
    </submittedName>
</protein>
<comment type="cofactor">
    <cofactor evidence="1">
        <name>Mo-bis(molybdopterin guanine dinucleotide)</name>
        <dbReference type="ChEBI" id="CHEBI:60539"/>
    </cofactor>
</comment>
<dbReference type="FunFam" id="2.40.40.20:FF:000009">
    <property type="entry name" value="Biotin sulfoxide reductase 2"/>
    <property type="match status" value="1"/>
</dbReference>
<comment type="similarity">
    <text evidence="2">Belongs to the prokaryotic molybdopterin-containing oxidoreductase family.</text>
</comment>
<dbReference type="Pfam" id="PF01568">
    <property type="entry name" value="Molydop_binding"/>
    <property type="match status" value="1"/>
</dbReference>
<name>A0A0R3M0I1_9BRAD</name>
<dbReference type="GO" id="GO:0016491">
    <property type="term" value="F:oxidoreductase activity"/>
    <property type="evidence" value="ECO:0007669"/>
    <property type="project" value="UniProtKB-KW"/>
</dbReference>
<dbReference type="Gene3D" id="3.90.55.10">
    <property type="entry name" value="Dimethylsulfoxide Reductase, domain 3"/>
    <property type="match status" value="1"/>
</dbReference>
<dbReference type="InterPro" id="IPR041954">
    <property type="entry name" value="CT_DMSOR/BSOR/TMAOR"/>
</dbReference>
<dbReference type="Gene3D" id="3.40.50.740">
    <property type="match status" value="1"/>
</dbReference>
<dbReference type="CDD" id="cd02793">
    <property type="entry name" value="MopB_CT_DMSOR-BSOR-TMAOR"/>
    <property type="match status" value="1"/>
</dbReference>
<evidence type="ECO:0000259" key="7">
    <source>
        <dbReference type="Pfam" id="PF01568"/>
    </source>
</evidence>
<dbReference type="EMBL" id="LLXZ01000057">
    <property type="protein sequence ID" value="KRR10656.1"/>
    <property type="molecule type" value="Genomic_DNA"/>
</dbReference>
<dbReference type="PANTHER" id="PTHR43742">
    <property type="entry name" value="TRIMETHYLAMINE-N-OXIDE REDUCTASE"/>
    <property type="match status" value="1"/>
</dbReference>
<dbReference type="AlphaFoldDB" id="A0A0R3M0I1"/>
<dbReference type="PANTHER" id="PTHR43742:SF10">
    <property type="entry name" value="TRIMETHYLAMINE-N-OXIDE REDUCTASE 2"/>
    <property type="match status" value="1"/>
</dbReference>
<dbReference type="GO" id="GO:0030151">
    <property type="term" value="F:molybdenum ion binding"/>
    <property type="evidence" value="ECO:0007669"/>
    <property type="project" value="TreeGrafter"/>
</dbReference>
<dbReference type="GO" id="GO:0009061">
    <property type="term" value="P:anaerobic respiration"/>
    <property type="evidence" value="ECO:0007669"/>
    <property type="project" value="TreeGrafter"/>
</dbReference>
<dbReference type="SUPFAM" id="SSF53706">
    <property type="entry name" value="Formate dehydrogenase/DMSO reductase, domains 1-3"/>
    <property type="match status" value="1"/>
</dbReference>
<dbReference type="GO" id="GO:0043546">
    <property type="term" value="F:molybdopterin cofactor binding"/>
    <property type="evidence" value="ECO:0007669"/>
    <property type="project" value="InterPro"/>
</dbReference>
<dbReference type="SUPFAM" id="SSF50692">
    <property type="entry name" value="ADC-like"/>
    <property type="match status" value="1"/>
</dbReference>
<evidence type="ECO:0000259" key="8">
    <source>
        <dbReference type="Pfam" id="PF18364"/>
    </source>
</evidence>
<dbReference type="InterPro" id="IPR050612">
    <property type="entry name" value="Prok_Mopterin_Oxidored"/>
</dbReference>
<evidence type="ECO:0000256" key="3">
    <source>
        <dbReference type="ARBA" id="ARBA00022505"/>
    </source>
</evidence>
<reference evidence="9 10" key="1">
    <citation type="submission" date="2014-03" db="EMBL/GenBank/DDBJ databases">
        <title>Bradyrhizobium valentinum sp. nov., isolated from effective nodules of Lupinus mariae-josephae, a lupine endemic of basic-lime soils in Eastern Spain.</title>
        <authorList>
            <person name="Duran D."/>
            <person name="Rey L."/>
            <person name="Navarro A."/>
            <person name="Busquets A."/>
            <person name="Imperial J."/>
            <person name="Ruiz-Argueso T."/>
        </authorList>
    </citation>
    <scope>NUCLEOTIDE SEQUENCE [LARGE SCALE GENOMIC DNA]</scope>
    <source>
        <strain evidence="9 10">PAC68</strain>
    </source>
</reference>